<dbReference type="KEGG" id="ffu:CLAFUR5_14481"/>
<evidence type="ECO:0000256" key="1">
    <source>
        <dbReference type="SAM" id="MobiDB-lite"/>
    </source>
</evidence>
<name>A0A9Q8UWW5_PASFU</name>
<proteinExistence type="predicted"/>
<dbReference type="OMA" id="ADFATYW"/>
<dbReference type="OrthoDB" id="3935714at2759"/>
<evidence type="ECO:0000313" key="2">
    <source>
        <dbReference type="EMBL" id="UJO25317.1"/>
    </source>
</evidence>
<organism evidence="2 3">
    <name type="scientific">Passalora fulva</name>
    <name type="common">Tomato leaf mold</name>
    <name type="synonym">Cladosporium fulvum</name>
    <dbReference type="NCBI Taxonomy" id="5499"/>
    <lineage>
        <taxon>Eukaryota</taxon>
        <taxon>Fungi</taxon>
        <taxon>Dikarya</taxon>
        <taxon>Ascomycota</taxon>
        <taxon>Pezizomycotina</taxon>
        <taxon>Dothideomycetes</taxon>
        <taxon>Dothideomycetidae</taxon>
        <taxon>Mycosphaerellales</taxon>
        <taxon>Mycosphaerellaceae</taxon>
        <taxon>Fulvia</taxon>
    </lineage>
</organism>
<dbReference type="EMBL" id="CP090175">
    <property type="protein sequence ID" value="UJO25317.1"/>
    <property type="molecule type" value="Genomic_DNA"/>
</dbReference>
<gene>
    <name evidence="2" type="ORF">CLAFUR5_14481</name>
</gene>
<reference evidence="2" key="2">
    <citation type="journal article" date="2022" name="Microb. Genom.">
        <title>A chromosome-scale genome assembly of the tomato pathogen Cladosporium fulvum reveals a compartmentalized genome architecture and the presence of a dispensable chromosome.</title>
        <authorList>
            <person name="Zaccaron A.Z."/>
            <person name="Chen L.H."/>
            <person name="Samaras A."/>
            <person name="Stergiopoulos I."/>
        </authorList>
    </citation>
    <scope>NUCLEOTIDE SEQUENCE</scope>
    <source>
        <strain evidence="2">Race5_Kim</strain>
    </source>
</reference>
<protein>
    <submittedName>
        <fullName evidence="2">Uncharacterized protein</fullName>
    </submittedName>
</protein>
<evidence type="ECO:0000313" key="3">
    <source>
        <dbReference type="Proteomes" id="UP000756132"/>
    </source>
</evidence>
<dbReference type="AlphaFoldDB" id="A0A9Q8UWW5"/>
<reference evidence="2" key="1">
    <citation type="submission" date="2021-12" db="EMBL/GenBank/DDBJ databases">
        <authorList>
            <person name="Zaccaron A."/>
            <person name="Stergiopoulos I."/>
        </authorList>
    </citation>
    <scope>NUCLEOTIDE SEQUENCE</scope>
    <source>
        <strain evidence="2">Race5_Kim</strain>
    </source>
</reference>
<accession>A0A9Q8UWW5</accession>
<dbReference type="Proteomes" id="UP000756132">
    <property type="component" value="Chromosome 13"/>
</dbReference>
<sequence>MAPIFASEDIAALVASFQPLSVIEGRPLLVRSRSGNSLVRFDNVLARCKALIEKEESRIEKANLTTILGVEHGIERRILNDLEHQPWENKDGLYIIPSPTARKVQAELTRRVQFSCLDLRAFTREQDVSLPSLERLILEQDAPDWRSFEGNGRQFLCSAQVADGIKTELRDAIGAAGTDICDLPSALSDEVPLAVLKQLGNELASEIGGEIRPEGDHVVYVPSNYSAAVEEKLRQIQEARSRELFQELEKEGYCIIEPESSSVQEARNASEELGRAVAQHYQDIHADKPAPQLIIIKSDNPYLHSAASWPTQDMTLIITPYRLEKHLETMKAAMREHTKSVWENDPRTTTAEGIMKVMKNENLNMGDKWKLSKLIALSDHHDKIRGVVHDQVQQLNEEDHQKLVQLIEARLIIPLQLYTAGINSIEDATLKQHLEDFVTDHFRLEVVPQVVKAARDQRLLSDRSREREVDKFRNTAAEAKTLAALQTSVSKLQKKLKIEATTDEVVKHAKYRTLQAAVKSMRRMSRGSDVLQNLIWIMLARHSEGLFMSSGKDTSRMIKQYANVGDAEMAAKLSRWRDLLKAGEQTKDDIKAMQEAAKTAAEELSPILRRKSSVSSQHTATRTAGTRSPTLSRRKSSYAIEDVGNSAPPKEWQP</sequence>
<feature type="compositionally biased region" description="Polar residues" evidence="1">
    <location>
        <begin position="613"/>
        <end position="631"/>
    </location>
</feature>
<feature type="region of interest" description="Disordered" evidence="1">
    <location>
        <begin position="601"/>
        <end position="654"/>
    </location>
</feature>
<dbReference type="RefSeq" id="XP_047769683.1">
    <property type="nucleotide sequence ID" value="XM_047913629.1"/>
</dbReference>
<dbReference type="GeneID" id="71994359"/>
<keyword evidence="3" id="KW-1185">Reference proteome</keyword>